<protein>
    <submittedName>
        <fullName evidence="2">Uncharacterized protein</fullName>
    </submittedName>
</protein>
<keyword evidence="1" id="KW-0472">Membrane</keyword>
<organism evidence="2 3">
    <name type="scientific">Saccharothrix variisporea</name>
    <dbReference type="NCBI Taxonomy" id="543527"/>
    <lineage>
        <taxon>Bacteria</taxon>
        <taxon>Bacillati</taxon>
        <taxon>Actinomycetota</taxon>
        <taxon>Actinomycetes</taxon>
        <taxon>Pseudonocardiales</taxon>
        <taxon>Pseudonocardiaceae</taxon>
        <taxon>Saccharothrix</taxon>
    </lineage>
</organism>
<dbReference type="Proteomes" id="UP000272729">
    <property type="component" value="Unassembled WGS sequence"/>
</dbReference>
<proteinExistence type="predicted"/>
<dbReference type="RefSeq" id="WP_121222526.1">
    <property type="nucleotide sequence ID" value="NZ_JBIUBA010000005.1"/>
</dbReference>
<keyword evidence="1" id="KW-1133">Transmembrane helix</keyword>
<reference evidence="2 3" key="1">
    <citation type="submission" date="2018-10" db="EMBL/GenBank/DDBJ databases">
        <title>Sequencing the genomes of 1000 actinobacteria strains.</title>
        <authorList>
            <person name="Klenk H.-P."/>
        </authorList>
    </citation>
    <scope>NUCLEOTIDE SEQUENCE [LARGE SCALE GENOMIC DNA]</scope>
    <source>
        <strain evidence="2 3">DSM 43911</strain>
    </source>
</reference>
<gene>
    <name evidence="2" type="ORF">DFJ66_3622</name>
</gene>
<comment type="caution">
    <text evidence="2">The sequence shown here is derived from an EMBL/GenBank/DDBJ whole genome shotgun (WGS) entry which is preliminary data.</text>
</comment>
<evidence type="ECO:0000313" key="3">
    <source>
        <dbReference type="Proteomes" id="UP000272729"/>
    </source>
</evidence>
<accession>A0A495X8N9</accession>
<sequence length="326" mass="35549">MKPQDLSTVFHDHADLPETAHAVRMAGLHSRVRKVRRRRALVAMACALLVLVGGAVVTTRSVPDSQPAAPKPFPEYLLSSRVLAQASGTTPGPVTLRYTPTTPVEDLRLIFECAIGPEFSLDHEYLSVTLSIDGHAVGQPYCHPGATALWNEETRKWFRPGQESVVRLAVVGRTHETPTEVSQTPSVDPAPDGVVVRLAVGRQVPVSEYPLPPPPKEPVRLDRFLRSDADIVLRADPADPNREQKVVVPWRGIAQLHLWNGSPGRLRVVIGGVTVSDASNYQYTPGGVTGYAGYNPEHLVPGEPVEIEVVPEAVHGDWLVMLVEQD</sequence>
<keyword evidence="3" id="KW-1185">Reference proteome</keyword>
<feature type="transmembrane region" description="Helical" evidence="1">
    <location>
        <begin position="40"/>
        <end position="57"/>
    </location>
</feature>
<keyword evidence="1" id="KW-0812">Transmembrane</keyword>
<dbReference type="EMBL" id="RBXR01000001">
    <property type="protein sequence ID" value="RKT70362.1"/>
    <property type="molecule type" value="Genomic_DNA"/>
</dbReference>
<dbReference type="OrthoDB" id="3691412at2"/>
<dbReference type="AlphaFoldDB" id="A0A495X8N9"/>
<evidence type="ECO:0000313" key="2">
    <source>
        <dbReference type="EMBL" id="RKT70362.1"/>
    </source>
</evidence>
<name>A0A495X8N9_9PSEU</name>
<evidence type="ECO:0000256" key="1">
    <source>
        <dbReference type="SAM" id="Phobius"/>
    </source>
</evidence>